<dbReference type="InParanoid" id="A0A0C3EHX5"/>
<dbReference type="InterPro" id="IPR039551">
    <property type="entry name" value="Cho/carn_acyl_trans"/>
</dbReference>
<dbReference type="InterPro" id="IPR042231">
    <property type="entry name" value="Cho/carn_acyl_trans_2"/>
</dbReference>
<dbReference type="SUPFAM" id="SSF52777">
    <property type="entry name" value="CoA-dependent acyltransferases"/>
    <property type="match status" value="2"/>
</dbReference>
<gene>
    <name evidence="6" type="ORF">SCLCIDRAFT_21056</name>
</gene>
<dbReference type="AlphaFoldDB" id="A0A0C3EHX5"/>
<dbReference type="OrthoDB" id="240216at2759"/>
<name>A0A0C3EHX5_9AGAM</name>
<dbReference type="PANTHER" id="PTHR22589:SF107">
    <property type="entry name" value="CHOLINE_CARNITINE ACYLTRANSFERASE DOMAIN-CONTAINING PROTEIN"/>
    <property type="match status" value="1"/>
</dbReference>
<dbReference type="InterPro" id="IPR023213">
    <property type="entry name" value="CAT-like_dom_sf"/>
</dbReference>
<evidence type="ECO:0000313" key="6">
    <source>
        <dbReference type="EMBL" id="KIM67526.1"/>
    </source>
</evidence>
<evidence type="ECO:0000256" key="1">
    <source>
        <dbReference type="ARBA" id="ARBA00005232"/>
    </source>
</evidence>
<evidence type="ECO:0000259" key="5">
    <source>
        <dbReference type="Pfam" id="PF00755"/>
    </source>
</evidence>
<feature type="domain" description="Choline/carnitine acyltransferase" evidence="5">
    <location>
        <begin position="3"/>
        <end position="546"/>
    </location>
</feature>
<reference evidence="7" key="2">
    <citation type="submission" date="2015-01" db="EMBL/GenBank/DDBJ databases">
        <title>Evolutionary Origins and Diversification of the Mycorrhizal Mutualists.</title>
        <authorList>
            <consortium name="DOE Joint Genome Institute"/>
            <consortium name="Mycorrhizal Genomics Consortium"/>
            <person name="Kohler A."/>
            <person name="Kuo A."/>
            <person name="Nagy L.G."/>
            <person name="Floudas D."/>
            <person name="Copeland A."/>
            <person name="Barry K.W."/>
            <person name="Cichocki N."/>
            <person name="Veneault-Fourrey C."/>
            <person name="LaButti K."/>
            <person name="Lindquist E.A."/>
            <person name="Lipzen A."/>
            <person name="Lundell T."/>
            <person name="Morin E."/>
            <person name="Murat C."/>
            <person name="Riley R."/>
            <person name="Ohm R."/>
            <person name="Sun H."/>
            <person name="Tunlid A."/>
            <person name="Henrissat B."/>
            <person name="Grigoriev I.V."/>
            <person name="Hibbett D.S."/>
            <person name="Martin F."/>
        </authorList>
    </citation>
    <scope>NUCLEOTIDE SEQUENCE [LARGE SCALE GENOMIC DNA]</scope>
    <source>
        <strain evidence="7">Foug A</strain>
    </source>
</reference>
<reference evidence="6 7" key="1">
    <citation type="submission" date="2014-04" db="EMBL/GenBank/DDBJ databases">
        <authorList>
            <consortium name="DOE Joint Genome Institute"/>
            <person name="Kuo A."/>
            <person name="Kohler A."/>
            <person name="Nagy L.G."/>
            <person name="Floudas D."/>
            <person name="Copeland A."/>
            <person name="Barry K.W."/>
            <person name="Cichocki N."/>
            <person name="Veneault-Fourrey C."/>
            <person name="LaButti K."/>
            <person name="Lindquist E.A."/>
            <person name="Lipzen A."/>
            <person name="Lundell T."/>
            <person name="Morin E."/>
            <person name="Murat C."/>
            <person name="Sun H."/>
            <person name="Tunlid A."/>
            <person name="Henrissat B."/>
            <person name="Grigoriev I.V."/>
            <person name="Hibbett D.S."/>
            <person name="Martin F."/>
            <person name="Nordberg H.P."/>
            <person name="Cantor M.N."/>
            <person name="Hua S.X."/>
        </authorList>
    </citation>
    <scope>NUCLEOTIDE SEQUENCE [LARGE SCALE GENOMIC DNA]</scope>
    <source>
        <strain evidence="6 7">Foug A</strain>
    </source>
</reference>
<dbReference type="Proteomes" id="UP000053989">
    <property type="component" value="Unassembled WGS sequence"/>
</dbReference>
<dbReference type="PANTHER" id="PTHR22589">
    <property type="entry name" value="CARNITINE O-ACYLTRANSFERASE"/>
    <property type="match status" value="1"/>
</dbReference>
<keyword evidence="3" id="KW-0012">Acyltransferase</keyword>
<keyword evidence="2" id="KW-0808">Transferase</keyword>
<proteinExistence type="inferred from homology"/>
<dbReference type="InterPro" id="IPR000542">
    <property type="entry name" value="Carn_acyl_trans"/>
</dbReference>
<dbReference type="Pfam" id="PF00755">
    <property type="entry name" value="Carn_acyltransf"/>
    <property type="match status" value="1"/>
</dbReference>
<dbReference type="STRING" id="1036808.A0A0C3EHX5"/>
<evidence type="ECO:0000256" key="3">
    <source>
        <dbReference type="ARBA" id="ARBA00023315"/>
    </source>
</evidence>
<organism evidence="6 7">
    <name type="scientific">Scleroderma citrinum Foug A</name>
    <dbReference type="NCBI Taxonomy" id="1036808"/>
    <lineage>
        <taxon>Eukaryota</taxon>
        <taxon>Fungi</taxon>
        <taxon>Dikarya</taxon>
        <taxon>Basidiomycota</taxon>
        <taxon>Agaricomycotina</taxon>
        <taxon>Agaricomycetes</taxon>
        <taxon>Agaricomycetidae</taxon>
        <taxon>Boletales</taxon>
        <taxon>Sclerodermatineae</taxon>
        <taxon>Sclerodermataceae</taxon>
        <taxon>Scleroderma</taxon>
    </lineage>
</organism>
<comment type="similarity">
    <text evidence="1">Belongs to the carnitine/choline acetyltransferase family.</text>
</comment>
<dbReference type="EMBL" id="KN822012">
    <property type="protein sequence ID" value="KIM67526.1"/>
    <property type="molecule type" value="Genomic_DNA"/>
</dbReference>
<sequence>MESVQPVLLQDELDGGPPVTEALRKHEDIVRSFLNGPGQTAQARLLALDKASPHNWLDDNFWLKKMYLEWRAPLLINSNWWLTFVNDTDVPDKVITDQGQGFTPWQIRRAACLVHRVLNFKHRMQSQELYPDTHTCRIWLRRCTSAIFNTCRIPQLGCDTLASPAAHTSPWTSNIVVMAHDFFYTLRVVEVESGAPLDIDEIERGIRCIVLDVLRRKRKGETAVRNYTHLRSLSPKNAQSLDAIHESLFILSLDHWPAPSASEANKDSALLTFPTDKAVQRNCPVQPVPPKAQQATALPMGTEKSSCTSDLNISNPAPDDLFDHQQCTRASPALQNRFFDKPLQLIVERTTCASACREHSPIDVLVPSVVYEWAIARASGISLVGGRQLKLAGCEKWGRLDFDASPQIEAAIADAMHRAKKLVTDSDHNVLYFTEFGGHEMQRISNYSPDAFVQLALQFAYYRLHGRMMPVYETVLQMCGPWKGRSQKGYTTEPGKNQRDEQHKVTSPSSLFALLTLALRAHALLTRAAAAGRGIDRHLLGLRCVLDSEWDWLDSLEDE</sequence>
<evidence type="ECO:0000256" key="2">
    <source>
        <dbReference type="ARBA" id="ARBA00022679"/>
    </source>
</evidence>
<dbReference type="Gene3D" id="3.30.559.70">
    <property type="entry name" value="Choline/Carnitine o-acyltransferase, domain 2"/>
    <property type="match status" value="2"/>
</dbReference>
<dbReference type="GO" id="GO:0016746">
    <property type="term" value="F:acyltransferase activity"/>
    <property type="evidence" value="ECO:0007669"/>
    <property type="project" value="UniProtKB-KW"/>
</dbReference>
<dbReference type="Gene3D" id="3.30.559.10">
    <property type="entry name" value="Chloramphenicol acetyltransferase-like domain"/>
    <property type="match status" value="2"/>
</dbReference>
<evidence type="ECO:0000313" key="7">
    <source>
        <dbReference type="Proteomes" id="UP000053989"/>
    </source>
</evidence>
<evidence type="ECO:0000256" key="4">
    <source>
        <dbReference type="PIRSR" id="PIRSR600542-1"/>
    </source>
</evidence>
<protein>
    <recommendedName>
        <fullName evidence="5">Choline/carnitine acyltransferase domain-containing protein</fullName>
    </recommendedName>
</protein>
<accession>A0A0C3EHX5</accession>
<feature type="active site" description="Proton acceptor" evidence="4">
    <location>
        <position position="359"/>
    </location>
</feature>
<dbReference type="HOGENOM" id="CLU_013513_5_0_1"/>
<keyword evidence="7" id="KW-1185">Reference proteome</keyword>